<dbReference type="EMBL" id="AAXW01000079">
    <property type="protein sequence ID" value="EAZ88513.1"/>
    <property type="molecule type" value="Genomic_DNA"/>
</dbReference>
<evidence type="ECO:0000313" key="1">
    <source>
        <dbReference type="EMBL" id="EAZ88513.1"/>
    </source>
</evidence>
<gene>
    <name evidence="1" type="ORF">CY0110_06974</name>
</gene>
<comment type="caution">
    <text evidence="1">The sequence shown here is derived from an EMBL/GenBank/DDBJ whole genome shotgun (WGS) entry which is preliminary data.</text>
</comment>
<keyword evidence="2" id="KW-1185">Reference proteome</keyword>
<name>A3IYE1_9CHRO</name>
<evidence type="ECO:0000313" key="2">
    <source>
        <dbReference type="Proteomes" id="UP000003781"/>
    </source>
</evidence>
<dbReference type="AlphaFoldDB" id="A3IYE1"/>
<dbReference type="NCBIfam" id="TIGR04155">
    <property type="entry name" value="cyano_PEP"/>
    <property type="match status" value="1"/>
</dbReference>
<proteinExistence type="predicted"/>
<dbReference type="Proteomes" id="UP000003781">
    <property type="component" value="Unassembled WGS sequence"/>
</dbReference>
<dbReference type="OrthoDB" id="583790at2"/>
<dbReference type="RefSeq" id="WP_008278404.1">
    <property type="nucleotide sequence ID" value="NZ_AAXW01000079.1"/>
</dbReference>
<evidence type="ECO:0008006" key="3">
    <source>
        <dbReference type="Google" id="ProtNLM"/>
    </source>
</evidence>
<sequence>MISWKILPVVVLGTTLITCGNSPAQGSSLKYGTTSTDGTASLSDLIDGLSNFFTWLNGSVTTGESVTIVTDNNPIEDIFSGDSNSHYTGTLVITSPDHYFDFLESDQEGDSHNNIVLNVFNINVYNNPNTETEPDTVTVFEPDSNDETPVDVQSVPEPLTILGAGVAVGFGILFKRELSKKKKKCA</sequence>
<accession>A3IYE1</accession>
<reference evidence="1 2" key="1">
    <citation type="submission" date="2007-03" db="EMBL/GenBank/DDBJ databases">
        <authorList>
            <person name="Stal L."/>
            <person name="Ferriera S."/>
            <person name="Johnson J."/>
            <person name="Kravitz S."/>
            <person name="Beeson K."/>
            <person name="Sutton G."/>
            <person name="Rogers Y.-H."/>
            <person name="Friedman R."/>
            <person name="Frazier M."/>
            <person name="Venter J.C."/>
        </authorList>
    </citation>
    <scope>NUCLEOTIDE SEQUENCE [LARGE SCALE GENOMIC DNA]</scope>
    <source>
        <strain evidence="1 2">CCY0110</strain>
    </source>
</reference>
<protein>
    <recommendedName>
        <fullName evidence="3">PEP-CTERM protein-sorting domain-containing protein</fullName>
    </recommendedName>
</protein>
<organism evidence="1 2">
    <name type="scientific">Crocosphaera chwakensis CCY0110</name>
    <dbReference type="NCBI Taxonomy" id="391612"/>
    <lineage>
        <taxon>Bacteria</taxon>
        <taxon>Bacillati</taxon>
        <taxon>Cyanobacteriota</taxon>
        <taxon>Cyanophyceae</taxon>
        <taxon>Oscillatoriophycideae</taxon>
        <taxon>Chroococcales</taxon>
        <taxon>Aphanothecaceae</taxon>
        <taxon>Crocosphaera</taxon>
        <taxon>Crocosphaera chwakensis</taxon>
    </lineage>
</organism>
<dbReference type="InterPro" id="IPR026374">
    <property type="entry name" value="Cyano_PEP"/>
</dbReference>